<gene>
    <name evidence="1" type="ordered locus">Tery_2457</name>
</gene>
<dbReference type="OrthoDB" id="511447at2"/>
<dbReference type="STRING" id="203124.Tery_2457"/>
<dbReference type="eggNOG" id="ENOG5031Q1V">
    <property type="taxonomic scope" value="Bacteria"/>
</dbReference>
<name>Q112A5_TRIEI</name>
<evidence type="ECO:0000313" key="1">
    <source>
        <dbReference type="EMBL" id="ABG51669.1"/>
    </source>
</evidence>
<organism evidence="1">
    <name type="scientific">Trichodesmium erythraeum (strain IMS101)</name>
    <dbReference type="NCBI Taxonomy" id="203124"/>
    <lineage>
        <taxon>Bacteria</taxon>
        <taxon>Bacillati</taxon>
        <taxon>Cyanobacteriota</taxon>
        <taxon>Cyanophyceae</taxon>
        <taxon>Oscillatoriophycideae</taxon>
        <taxon>Oscillatoriales</taxon>
        <taxon>Microcoleaceae</taxon>
        <taxon>Trichodesmium</taxon>
    </lineage>
</organism>
<reference evidence="1" key="1">
    <citation type="submission" date="2006-06" db="EMBL/GenBank/DDBJ databases">
        <title>Complete sequence of Trichodesmium erythraeum IMS101.</title>
        <authorList>
            <consortium name="US DOE Joint Genome Institute"/>
            <person name="Copeland A."/>
            <person name="Lucas S."/>
            <person name="Lapidus A."/>
            <person name="Barry K."/>
            <person name="Detter J.C."/>
            <person name="Glavina del Rio T."/>
            <person name="Hammon N."/>
            <person name="Israni S."/>
            <person name="Dalin E."/>
            <person name="Tice H."/>
            <person name="Pitluck S."/>
            <person name="Kiss H."/>
            <person name="Munk A.C."/>
            <person name="Brettin T."/>
            <person name="Bruce D."/>
            <person name="Han C."/>
            <person name="Tapia R."/>
            <person name="Gilna P."/>
            <person name="Schmutz J."/>
            <person name="Larimer F."/>
            <person name="Land M."/>
            <person name="Hauser L."/>
            <person name="Kyrpides N."/>
            <person name="Kim E."/>
            <person name="Richardson P."/>
        </authorList>
    </citation>
    <scope>NUCLEOTIDE SEQUENCE [LARGE SCALE GENOMIC DNA]</scope>
    <source>
        <strain evidence="1">IMS101</strain>
    </source>
</reference>
<protein>
    <submittedName>
        <fullName evidence="1">Uncharacterized protein</fullName>
    </submittedName>
</protein>
<proteinExistence type="predicted"/>
<dbReference type="EMBL" id="CP000393">
    <property type="protein sequence ID" value="ABG51669.1"/>
    <property type="molecule type" value="Genomic_DNA"/>
</dbReference>
<dbReference type="HOGENOM" id="CLU_1738627_0_0_3"/>
<accession>Q112A5</accession>
<dbReference type="RefSeq" id="WP_011612033.1">
    <property type="nucleotide sequence ID" value="NC_008312.1"/>
</dbReference>
<dbReference type="AlphaFoldDB" id="Q112A5"/>
<dbReference type="KEGG" id="ter:Tery_2457"/>
<sequence length="148" mass="17103">MSSNNFDHKVSAPCIIDNGIIVNKRDMQRLLIDLGRVKYIHTQDGQIQSQGEGYILEVFADHQRSTLIANHSIYLNVFSFDYLELRRSPCQETYFNFFNEGRQLRLIPLSNPLQEENSRNINAAAFDAVMDQVLSSNWDLELDDDCPF</sequence>